<feature type="domain" description="HTH iclR-type" evidence="4">
    <location>
        <begin position="1"/>
        <end position="62"/>
    </location>
</feature>
<dbReference type="PROSITE" id="PS51077">
    <property type="entry name" value="HTH_ICLR"/>
    <property type="match status" value="1"/>
</dbReference>
<evidence type="ECO:0000259" key="4">
    <source>
        <dbReference type="PROSITE" id="PS51077"/>
    </source>
</evidence>
<evidence type="ECO:0000256" key="3">
    <source>
        <dbReference type="ARBA" id="ARBA00023163"/>
    </source>
</evidence>
<dbReference type="Proteomes" id="UP000431744">
    <property type="component" value="Unassembled WGS sequence"/>
</dbReference>
<dbReference type="InterPro" id="IPR005471">
    <property type="entry name" value="Tscrpt_reg_IclR_N"/>
</dbReference>
<gene>
    <name evidence="6" type="ORF">F8O04_05320</name>
</gene>
<evidence type="ECO:0000256" key="1">
    <source>
        <dbReference type="ARBA" id="ARBA00023015"/>
    </source>
</evidence>
<evidence type="ECO:0000313" key="6">
    <source>
        <dbReference type="EMBL" id="KAB1650526.1"/>
    </source>
</evidence>
<dbReference type="InterPro" id="IPR029016">
    <property type="entry name" value="GAF-like_dom_sf"/>
</dbReference>
<proteinExistence type="predicted"/>
<dbReference type="OrthoDB" id="4068713at2"/>
<dbReference type="SMART" id="SM00346">
    <property type="entry name" value="HTH_ICLR"/>
    <property type="match status" value="1"/>
</dbReference>
<feature type="domain" description="IclR-ED" evidence="5">
    <location>
        <begin position="63"/>
        <end position="242"/>
    </location>
</feature>
<dbReference type="InterPro" id="IPR036390">
    <property type="entry name" value="WH_DNA-bd_sf"/>
</dbReference>
<protein>
    <submittedName>
        <fullName evidence="6">IclR family transcriptional regulator</fullName>
    </submittedName>
</protein>
<dbReference type="GO" id="GO:0045892">
    <property type="term" value="P:negative regulation of DNA-templated transcription"/>
    <property type="evidence" value="ECO:0007669"/>
    <property type="project" value="TreeGrafter"/>
</dbReference>
<accession>A0A6H9WNS9</accession>
<dbReference type="Gene3D" id="3.30.450.40">
    <property type="match status" value="1"/>
</dbReference>
<keyword evidence="1" id="KW-0805">Transcription regulation</keyword>
<dbReference type="PROSITE" id="PS51078">
    <property type="entry name" value="ICLR_ED"/>
    <property type="match status" value="1"/>
</dbReference>
<evidence type="ECO:0000256" key="2">
    <source>
        <dbReference type="ARBA" id="ARBA00023125"/>
    </source>
</evidence>
<dbReference type="AlphaFoldDB" id="A0A6H9WNS9"/>
<dbReference type="GO" id="GO:0003677">
    <property type="term" value="F:DNA binding"/>
    <property type="evidence" value="ECO:0007669"/>
    <property type="project" value="UniProtKB-KW"/>
</dbReference>
<evidence type="ECO:0000313" key="7">
    <source>
        <dbReference type="Proteomes" id="UP000431744"/>
    </source>
</evidence>
<keyword evidence="3" id="KW-0804">Transcription</keyword>
<dbReference type="InterPro" id="IPR014757">
    <property type="entry name" value="Tscrpt_reg_IclR_C"/>
</dbReference>
<dbReference type="Pfam" id="PF09339">
    <property type="entry name" value="HTH_IclR"/>
    <property type="match status" value="1"/>
</dbReference>
<dbReference type="PANTHER" id="PTHR30136:SF24">
    <property type="entry name" value="HTH-TYPE TRANSCRIPTIONAL REPRESSOR ALLR"/>
    <property type="match status" value="1"/>
</dbReference>
<reference evidence="6 7" key="1">
    <citation type="submission" date="2019-09" db="EMBL/GenBank/DDBJ databases">
        <title>Phylogeny of genus Pseudoclavibacter and closely related genus.</title>
        <authorList>
            <person name="Li Y."/>
        </authorList>
    </citation>
    <scope>NUCLEOTIDE SEQUENCE [LARGE SCALE GENOMIC DNA]</scope>
    <source>
        <strain evidence="6 7">EGI 60007</strain>
    </source>
</reference>
<dbReference type="Pfam" id="PF01614">
    <property type="entry name" value="IclR_C"/>
    <property type="match status" value="1"/>
</dbReference>
<evidence type="ECO:0000259" key="5">
    <source>
        <dbReference type="PROSITE" id="PS51078"/>
    </source>
</evidence>
<dbReference type="PANTHER" id="PTHR30136">
    <property type="entry name" value="HELIX-TURN-HELIX TRANSCRIPTIONAL REGULATOR, ICLR FAMILY"/>
    <property type="match status" value="1"/>
</dbReference>
<name>A0A6H9WNS9_9MICO</name>
<dbReference type="InterPro" id="IPR050707">
    <property type="entry name" value="HTH_MetabolicPath_Reg"/>
</dbReference>
<dbReference type="GO" id="GO:0003700">
    <property type="term" value="F:DNA-binding transcription factor activity"/>
    <property type="evidence" value="ECO:0007669"/>
    <property type="project" value="TreeGrafter"/>
</dbReference>
<dbReference type="EMBL" id="WBJY01000001">
    <property type="protein sequence ID" value="KAB1650526.1"/>
    <property type="molecule type" value="Genomic_DNA"/>
</dbReference>
<keyword evidence="2" id="KW-0238">DNA-binding</keyword>
<dbReference type="SUPFAM" id="SSF55781">
    <property type="entry name" value="GAF domain-like"/>
    <property type="match status" value="1"/>
</dbReference>
<keyword evidence="7" id="KW-1185">Reference proteome</keyword>
<comment type="caution">
    <text evidence="6">The sequence shown here is derived from an EMBL/GenBank/DDBJ whole genome shotgun (WGS) entry which is preliminary data.</text>
</comment>
<dbReference type="InterPro" id="IPR036388">
    <property type="entry name" value="WH-like_DNA-bd_sf"/>
</dbReference>
<dbReference type="SUPFAM" id="SSF46785">
    <property type="entry name" value="Winged helix' DNA-binding domain"/>
    <property type="match status" value="1"/>
</dbReference>
<organism evidence="6 7">
    <name type="scientific">Pseudoclavibacter endophyticus</name>
    <dbReference type="NCBI Taxonomy" id="1778590"/>
    <lineage>
        <taxon>Bacteria</taxon>
        <taxon>Bacillati</taxon>
        <taxon>Actinomycetota</taxon>
        <taxon>Actinomycetes</taxon>
        <taxon>Micrococcales</taxon>
        <taxon>Microbacteriaceae</taxon>
        <taxon>Pseudoclavibacter</taxon>
    </lineage>
</organism>
<sequence>MTACGRVLAVLEVFDEDHITLTLSEISRRAGLSLSTTHRLVGELHRWGALERGSDGRYAVGMRVLELGALEPQGLRLREAAKPYLGDLHAATGADVNLSVRDGTDVVYIDSIRARGGAPVLTRLGGRWPMHATATGHVLLAWAAPAFRERVLAGQLKRFTSTTITDPDELRRALARVRQAGAAIVENTITHGALAIAVPVRGTQDRPIAAVGVTVPSGSVLPHVLLPTLLAAANEISRALTGGRRQQRSA</sequence>
<dbReference type="Gene3D" id="1.10.10.10">
    <property type="entry name" value="Winged helix-like DNA-binding domain superfamily/Winged helix DNA-binding domain"/>
    <property type="match status" value="1"/>
</dbReference>